<organism evidence="4 5">
    <name type="scientific">Paenibacillus illinoisensis</name>
    <dbReference type="NCBI Taxonomy" id="59845"/>
    <lineage>
        <taxon>Bacteria</taxon>
        <taxon>Bacillati</taxon>
        <taxon>Bacillota</taxon>
        <taxon>Bacilli</taxon>
        <taxon>Bacillales</taxon>
        <taxon>Paenibacillaceae</taxon>
        <taxon>Paenibacillus</taxon>
    </lineage>
</organism>
<feature type="domain" description="DUF4352" evidence="3">
    <location>
        <begin position="59"/>
        <end position="181"/>
    </location>
</feature>
<reference evidence="4 5" key="1">
    <citation type="submission" date="2018-01" db="EMBL/GenBank/DDBJ databases">
        <title>Genome sequence of the PGP bacterium Paenibacillus illinoisensis E3.</title>
        <authorList>
            <person name="Rolli E."/>
            <person name="Marasco R."/>
            <person name="Bessem C."/>
            <person name="Michoud G."/>
            <person name="Gaiarsa S."/>
            <person name="Borin S."/>
            <person name="Daffonchio D."/>
        </authorList>
    </citation>
    <scope>NUCLEOTIDE SEQUENCE [LARGE SCALE GENOMIC DNA]</scope>
    <source>
        <strain evidence="4 5">E3</strain>
    </source>
</reference>
<proteinExistence type="predicted"/>
<dbReference type="OrthoDB" id="2607704at2"/>
<evidence type="ECO:0000313" key="5">
    <source>
        <dbReference type="Proteomes" id="UP000247459"/>
    </source>
</evidence>
<keyword evidence="1" id="KW-0732">Signal</keyword>
<name>A0A2W0CMT5_9BACL</name>
<dbReference type="InterPro" id="IPR029051">
    <property type="entry name" value="DUF4352"/>
</dbReference>
<evidence type="ECO:0000256" key="1">
    <source>
        <dbReference type="ARBA" id="ARBA00022729"/>
    </source>
</evidence>
<dbReference type="Pfam" id="PF11611">
    <property type="entry name" value="DUF4352"/>
    <property type="match status" value="1"/>
</dbReference>
<dbReference type="AlphaFoldDB" id="A0A2W0CMT5"/>
<evidence type="ECO:0000313" key="4">
    <source>
        <dbReference type="EMBL" id="PYY29128.1"/>
    </source>
</evidence>
<comment type="caution">
    <text evidence="4">The sequence shown here is derived from an EMBL/GenBank/DDBJ whole genome shotgun (WGS) entry which is preliminary data.</text>
</comment>
<dbReference type="EMBL" id="PRLG01000018">
    <property type="protein sequence ID" value="PYY29128.1"/>
    <property type="molecule type" value="Genomic_DNA"/>
</dbReference>
<dbReference type="Gene3D" id="2.60.40.1240">
    <property type="match status" value="1"/>
</dbReference>
<dbReference type="Proteomes" id="UP000247459">
    <property type="component" value="Unassembled WGS sequence"/>
</dbReference>
<accession>A0A2W0CMT5</accession>
<sequence>MKKFFKIGCLGFIGLIVLGVIGSMLSSNDKTTDTASSKPASTTQKETKEEVKEEVKVAGIGDELKVGDVVFKVNKVSTKNEIKEGQILSYKPSSDGSIFLVINATLKNEGKQMITTDSSFFQLKKGEVTYAPTSMISVSNKIFMYDGINPGLSQTGNVVFEIPEDLNDFELNVQTGFWGTEQGQIQIKY</sequence>
<dbReference type="InterPro" id="IPR029050">
    <property type="entry name" value="Immunoprotect_excell_Ig-like"/>
</dbReference>
<evidence type="ECO:0000256" key="2">
    <source>
        <dbReference type="SAM" id="MobiDB-lite"/>
    </source>
</evidence>
<feature type="region of interest" description="Disordered" evidence="2">
    <location>
        <begin position="28"/>
        <end position="49"/>
    </location>
</feature>
<protein>
    <recommendedName>
        <fullName evidence="3">DUF4352 domain-containing protein</fullName>
    </recommendedName>
</protein>
<evidence type="ECO:0000259" key="3">
    <source>
        <dbReference type="Pfam" id="PF11611"/>
    </source>
</evidence>
<gene>
    <name evidence="4" type="ORF">PIL02S_02067</name>
</gene>
<dbReference type="RefSeq" id="WP_110758232.1">
    <property type="nucleotide sequence ID" value="NZ_PRLG01000018.1"/>
</dbReference>
<feature type="compositionally biased region" description="Polar residues" evidence="2">
    <location>
        <begin position="28"/>
        <end position="41"/>
    </location>
</feature>